<sequence>MVIFSGQKGREGVGLLETDELESLSAQELHDRAVHYAVHHGDLGFLWELLTLIPAAEASAGNEDQTTNDLSRVSALLSDAMASGHGELGEALRPFYIEYLSKHPEA</sequence>
<gene>
    <name evidence="1" type="ORF">GCM10022252_23660</name>
</gene>
<comment type="caution">
    <text evidence="1">The sequence shown here is derived from an EMBL/GenBank/DDBJ whole genome shotgun (WGS) entry which is preliminary data.</text>
</comment>
<protein>
    <submittedName>
        <fullName evidence="1">Uncharacterized protein</fullName>
    </submittedName>
</protein>
<organism evidence="1 2">
    <name type="scientific">Streptosporangium oxazolinicum</name>
    <dbReference type="NCBI Taxonomy" id="909287"/>
    <lineage>
        <taxon>Bacteria</taxon>
        <taxon>Bacillati</taxon>
        <taxon>Actinomycetota</taxon>
        <taxon>Actinomycetes</taxon>
        <taxon>Streptosporangiales</taxon>
        <taxon>Streptosporangiaceae</taxon>
        <taxon>Streptosporangium</taxon>
    </lineage>
</organism>
<dbReference type="Proteomes" id="UP001501251">
    <property type="component" value="Unassembled WGS sequence"/>
</dbReference>
<name>A0ABP8ARJ0_9ACTN</name>
<dbReference type="EMBL" id="BAABAQ010000003">
    <property type="protein sequence ID" value="GAA4188434.1"/>
    <property type="molecule type" value="Genomic_DNA"/>
</dbReference>
<proteinExistence type="predicted"/>
<accession>A0ABP8ARJ0</accession>
<reference evidence="2" key="1">
    <citation type="journal article" date="2019" name="Int. J. Syst. Evol. Microbiol.">
        <title>The Global Catalogue of Microorganisms (GCM) 10K type strain sequencing project: providing services to taxonomists for standard genome sequencing and annotation.</title>
        <authorList>
            <consortium name="The Broad Institute Genomics Platform"/>
            <consortium name="The Broad Institute Genome Sequencing Center for Infectious Disease"/>
            <person name="Wu L."/>
            <person name="Ma J."/>
        </authorList>
    </citation>
    <scope>NUCLEOTIDE SEQUENCE [LARGE SCALE GENOMIC DNA]</scope>
    <source>
        <strain evidence="2">JCM 17388</strain>
    </source>
</reference>
<evidence type="ECO:0000313" key="1">
    <source>
        <dbReference type="EMBL" id="GAA4188434.1"/>
    </source>
</evidence>
<keyword evidence="2" id="KW-1185">Reference proteome</keyword>
<evidence type="ECO:0000313" key="2">
    <source>
        <dbReference type="Proteomes" id="UP001501251"/>
    </source>
</evidence>